<dbReference type="SUPFAM" id="SSF55729">
    <property type="entry name" value="Acyl-CoA N-acyltransferases (Nat)"/>
    <property type="match status" value="1"/>
</dbReference>
<dbReference type="Pfam" id="PF00583">
    <property type="entry name" value="Acetyltransf_1"/>
    <property type="match status" value="1"/>
</dbReference>
<reference evidence="4 5" key="1">
    <citation type="submission" date="2023-10" db="EMBL/GenBank/DDBJ databases">
        <title>Draft genome sequence of Xylaria bambusicola isolate GMP-LS, the root and basal stem rot pathogen of sugarcane in Indonesia.</title>
        <authorList>
            <person name="Selvaraj P."/>
            <person name="Muralishankar V."/>
            <person name="Muruganantham S."/>
            <person name="Sp S."/>
            <person name="Haryani S."/>
            <person name="Lau K.J.X."/>
            <person name="Naqvi N.I."/>
        </authorList>
    </citation>
    <scope>NUCLEOTIDE SEQUENCE [LARGE SCALE GENOMIC DNA]</scope>
    <source>
        <strain evidence="4">GMP-LS</strain>
    </source>
</reference>
<dbReference type="GO" id="GO:0008080">
    <property type="term" value="F:N-acetyltransferase activity"/>
    <property type="evidence" value="ECO:0007669"/>
    <property type="project" value="UniProtKB-ARBA"/>
</dbReference>
<evidence type="ECO:0000256" key="2">
    <source>
        <dbReference type="ARBA" id="ARBA00023315"/>
    </source>
</evidence>
<name>A0AAN7URR9_9PEZI</name>
<organism evidence="4 5">
    <name type="scientific">Xylaria bambusicola</name>
    <dbReference type="NCBI Taxonomy" id="326684"/>
    <lineage>
        <taxon>Eukaryota</taxon>
        <taxon>Fungi</taxon>
        <taxon>Dikarya</taxon>
        <taxon>Ascomycota</taxon>
        <taxon>Pezizomycotina</taxon>
        <taxon>Sordariomycetes</taxon>
        <taxon>Xylariomycetidae</taxon>
        <taxon>Xylariales</taxon>
        <taxon>Xylariaceae</taxon>
        <taxon>Xylaria</taxon>
    </lineage>
</organism>
<protein>
    <recommendedName>
        <fullName evidence="3">N-acetyltransferase domain-containing protein</fullName>
    </recommendedName>
</protein>
<dbReference type="PANTHER" id="PTHR10545:SF29">
    <property type="entry name" value="GH14572P-RELATED"/>
    <property type="match status" value="1"/>
</dbReference>
<keyword evidence="5" id="KW-1185">Reference proteome</keyword>
<evidence type="ECO:0000313" key="4">
    <source>
        <dbReference type="EMBL" id="KAK5637705.1"/>
    </source>
</evidence>
<dbReference type="Proteomes" id="UP001305414">
    <property type="component" value="Unassembled WGS sequence"/>
</dbReference>
<accession>A0AAN7URR9</accession>
<evidence type="ECO:0000313" key="5">
    <source>
        <dbReference type="Proteomes" id="UP001305414"/>
    </source>
</evidence>
<sequence>MSEREHLEITALLHHSLVMASEPLIRFAEFQDVPTILSFIKAGAIEQHPGACVEATEAALIKTLHFNRAPSDPIAGSDVEQSPQFAWALLIVAPNREIAGLAIYFYNYSTWRAAPGVCLEELYVVPQYRSKGYAQLLIKAMAREAAKMGCVKMEWVCLKDNERALRFYQKIGARVMGDWVVLRVDKSGIEDLQETVVIDC</sequence>
<evidence type="ECO:0000256" key="1">
    <source>
        <dbReference type="ARBA" id="ARBA00022679"/>
    </source>
</evidence>
<dbReference type="EMBL" id="JAWHQM010000275">
    <property type="protein sequence ID" value="KAK5637705.1"/>
    <property type="molecule type" value="Genomic_DNA"/>
</dbReference>
<dbReference type="CDD" id="cd04301">
    <property type="entry name" value="NAT_SF"/>
    <property type="match status" value="1"/>
</dbReference>
<keyword evidence="1" id="KW-0808">Transferase</keyword>
<feature type="domain" description="N-acetyltransferase" evidence="3">
    <location>
        <begin position="23"/>
        <end position="200"/>
    </location>
</feature>
<dbReference type="InterPro" id="IPR016181">
    <property type="entry name" value="Acyl_CoA_acyltransferase"/>
</dbReference>
<comment type="caution">
    <text evidence="4">The sequence shown here is derived from an EMBL/GenBank/DDBJ whole genome shotgun (WGS) entry which is preliminary data.</text>
</comment>
<dbReference type="AlphaFoldDB" id="A0AAN7URR9"/>
<evidence type="ECO:0000259" key="3">
    <source>
        <dbReference type="PROSITE" id="PS51186"/>
    </source>
</evidence>
<gene>
    <name evidence="4" type="ORF">RRF57_013420</name>
</gene>
<dbReference type="PROSITE" id="PS51186">
    <property type="entry name" value="GNAT"/>
    <property type="match status" value="1"/>
</dbReference>
<proteinExistence type="predicted"/>
<dbReference type="InterPro" id="IPR051016">
    <property type="entry name" value="Diverse_Substrate_AcTransf"/>
</dbReference>
<dbReference type="PANTHER" id="PTHR10545">
    <property type="entry name" value="DIAMINE N-ACETYLTRANSFERASE"/>
    <property type="match status" value="1"/>
</dbReference>
<keyword evidence="2" id="KW-0012">Acyltransferase</keyword>
<dbReference type="Gene3D" id="3.40.630.30">
    <property type="match status" value="1"/>
</dbReference>
<dbReference type="InterPro" id="IPR000182">
    <property type="entry name" value="GNAT_dom"/>
</dbReference>